<dbReference type="InterPro" id="IPR000866">
    <property type="entry name" value="AhpC/TSA"/>
</dbReference>
<dbReference type="CDD" id="cd02966">
    <property type="entry name" value="TlpA_like_family"/>
    <property type="match status" value="1"/>
</dbReference>
<dbReference type="InterPro" id="IPR050553">
    <property type="entry name" value="Thioredoxin_ResA/DsbE_sf"/>
</dbReference>
<evidence type="ECO:0000259" key="2">
    <source>
        <dbReference type="Pfam" id="PF00578"/>
    </source>
</evidence>
<protein>
    <submittedName>
        <fullName evidence="3">Putative peroxiredoxin</fullName>
    </submittedName>
</protein>
<name>A0A0S4M094_9BURK</name>
<keyword evidence="1" id="KW-0472">Membrane</keyword>
<dbReference type="PANTHER" id="PTHR42852">
    <property type="entry name" value="THIOL:DISULFIDE INTERCHANGE PROTEIN DSBE"/>
    <property type="match status" value="1"/>
</dbReference>
<dbReference type="Proteomes" id="UP000198651">
    <property type="component" value="Chromosome I"/>
</dbReference>
<proteinExistence type="predicted"/>
<evidence type="ECO:0000313" key="4">
    <source>
        <dbReference type="Proteomes" id="UP000198651"/>
    </source>
</evidence>
<dbReference type="InterPro" id="IPR036249">
    <property type="entry name" value="Thioredoxin-like_sf"/>
</dbReference>
<evidence type="ECO:0000313" key="3">
    <source>
        <dbReference type="EMBL" id="CUT17235.1"/>
    </source>
</evidence>
<feature type="transmembrane region" description="Helical" evidence="1">
    <location>
        <begin position="12"/>
        <end position="33"/>
    </location>
</feature>
<dbReference type="STRING" id="1561003.Ark11_0385"/>
<dbReference type="SUPFAM" id="SSF52833">
    <property type="entry name" value="Thioredoxin-like"/>
    <property type="match status" value="1"/>
</dbReference>
<keyword evidence="4" id="KW-1185">Reference proteome</keyword>
<organism evidence="3 4">
    <name type="scientific">Candidatus Ichthyocystis hellenicum</name>
    <dbReference type="NCBI Taxonomy" id="1561003"/>
    <lineage>
        <taxon>Bacteria</taxon>
        <taxon>Pseudomonadati</taxon>
        <taxon>Pseudomonadota</taxon>
        <taxon>Betaproteobacteria</taxon>
        <taxon>Burkholderiales</taxon>
        <taxon>Candidatus Ichthyocystis</taxon>
    </lineage>
</organism>
<sequence length="173" mass="19914">MIKVCFVSRIAFFKRFLAVVSFSILAGILFFSIPSSKVHLDKLPIDFKHDRLVLVTFWSIDCSVCLAELPVIKKIWLNWHNKNLNVIGVSMWYDDPKLLSNFVERNKTVLPYPVLWDGDKKIQQGFGKVLATPLSFLVDVPNRQIKKTYLGKIDFAQVDEDVGHILINKDLSY</sequence>
<dbReference type="Gene3D" id="3.40.30.10">
    <property type="entry name" value="Glutaredoxin"/>
    <property type="match status" value="1"/>
</dbReference>
<dbReference type="PANTHER" id="PTHR42852:SF13">
    <property type="entry name" value="PROTEIN DIPZ"/>
    <property type="match status" value="1"/>
</dbReference>
<feature type="domain" description="Alkyl hydroperoxide reductase subunit C/ Thiol specific antioxidant" evidence="2">
    <location>
        <begin position="46"/>
        <end position="139"/>
    </location>
</feature>
<dbReference type="Pfam" id="PF00578">
    <property type="entry name" value="AhpC-TSA"/>
    <property type="match status" value="1"/>
</dbReference>
<dbReference type="GO" id="GO:0016491">
    <property type="term" value="F:oxidoreductase activity"/>
    <property type="evidence" value="ECO:0007669"/>
    <property type="project" value="InterPro"/>
</dbReference>
<dbReference type="EMBL" id="LN906597">
    <property type="protein sequence ID" value="CUT17235.1"/>
    <property type="molecule type" value="Genomic_DNA"/>
</dbReference>
<keyword evidence="1" id="KW-0812">Transmembrane</keyword>
<dbReference type="GO" id="GO:0016209">
    <property type="term" value="F:antioxidant activity"/>
    <property type="evidence" value="ECO:0007669"/>
    <property type="project" value="InterPro"/>
</dbReference>
<dbReference type="AlphaFoldDB" id="A0A0S4M094"/>
<accession>A0A0S4M094</accession>
<reference evidence="4" key="1">
    <citation type="submission" date="2015-11" db="EMBL/GenBank/DDBJ databases">
        <authorList>
            <person name="Seth-Smith H.M.B."/>
        </authorList>
    </citation>
    <scope>NUCLEOTIDE SEQUENCE [LARGE SCALE GENOMIC DNA]</scope>
    <source>
        <strain evidence="4">2013Ark11</strain>
    </source>
</reference>
<keyword evidence="1" id="KW-1133">Transmembrane helix</keyword>
<evidence type="ECO:0000256" key="1">
    <source>
        <dbReference type="SAM" id="Phobius"/>
    </source>
</evidence>
<gene>
    <name evidence="3" type="ORF">Ark11_0385</name>
</gene>